<name>A0AAV0KTX1_9ROSI</name>
<evidence type="ECO:0000313" key="2">
    <source>
        <dbReference type="Proteomes" id="UP001154282"/>
    </source>
</evidence>
<accession>A0AAV0KTX1</accession>
<sequence>MAEGESQQANRDALIPSPHTTTRWIWSGVFTRCLSAALLSRGGAFVDYSAELVVGDVAVAGEEGEDMGDADGDVGG</sequence>
<keyword evidence="2" id="KW-1185">Reference proteome</keyword>
<evidence type="ECO:0000313" key="1">
    <source>
        <dbReference type="EMBL" id="CAI0425496.1"/>
    </source>
</evidence>
<gene>
    <name evidence="1" type="ORF">LITE_LOCUS20427</name>
</gene>
<dbReference type="AlphaFoldDB" id="A0AAV0KTX1"/>
<reference evidence="1" key="1">
    <citation type="submission" date="2022-08" db="EMBL/GenBank/DDBJ databases">
        <authorList>
            <person name="Gutierrez-Valencia J."/>
        </authorList>
    </citation>
    <scope>NUCLEOTIDE SEQUENCE</scope>
</reference>
<dbReference type="Proteomes" id="UP001154282">
    <property type="component" value="Unassembled WGS sequence"/>
</dbReference>
<dbReference type="EMBL" id="CAMGYJ010000005">
    <property type="protein sequence ID" value="CAI0425496.1"/>
    <property type="molecule type" value="Genomic_DNA"/>
</dbReference>
<proteinExistence type="predicted"/>
<organism evidence="1 2">
    <name type="scientific">Linum tenue</name>
    <dbReference type="NCBI Taxonomy" id="586396"/>
    <lineage>
        <taxon>Eukaryota</taxon>
        <taxon>Viridiplantae</taxon>
        <taxon>Streptophyta</taxon>
        <taxon>Embryophyta</taxon>
        <taxon>Tracheophyta</taxon>
        <taxon>Spermatophyta</taxon>
        <taxon>Magnoliopsida</taxon>
        <taxon>eudicotyledons</taxon>
        <taxon>Gunneridae</taxon>
        <taxon>Pentapetalae</taxon>
        <taxon>rosids</taxon>
        <taxon>fabids</taxon>
        <taxon>Malpighiales</taxon>
        <taxon>Linaceae</taxon>
        <taxon>Linum</taxon>
    </lineage>
</organism>
<protein>
    <submittedName>
        <fullName evidence="1">Uncharacterized protein</fullName>
    </submittedName>
</protein>
<comment type="caution">
    <text evidence="1">The sequence shown here is derived from an EMBL/GenBank/DDBJ whole genome shotgun (WGS) entry which is preliminary data.</text>
</comment>